<evidence type="ECO:0000313" key="2">
    <source>
        <dbReference type="EMBL" id="SDS81728.1"/>
    </source>
</evidence>
<dbReference type="Proteomes" id="UP000199103">
    <property type="component" value="Chromosome I"/>
</dbReference>
<reference evidence="2 3" key="1">
    <citation type="submission" date="2016-10" db="EMBL/GenBank/DDBJ databases">
        <authorList>
            <person name="de Groot N.N."/>
        </authorList>
    </citation>
    <scope>NUCLEOTIDE SEQUENCE [LARGE SCALE GENOMIC DNA]</scope>
    <source>
        <strain evidence="2 3">DSM 21800</strain>
    </source>
</reference>
<organism evidence="2 3">
    <name type="scientific">Microlunatus soli</name>
    <dbReference type="NCBI Taxonomy" id="630515"/>
    <lineage>
        <taxon>Bacteria</taxon>
        <taxon>Bacillati</taxon>
        <taxon>Actinomycetota</taxon>
        <taxon>Actinomycetes</taxon>
        <taxon>Propionibacteriales</taxon>
        <taxon>Propionibacteriaceae</taxon>
        <taxon>Microlunatus</taxon>
    </lineage>
</organism>
<proteinExistence type="predicted"/>
<evidence type="ECO:0000256" key="1">
    <source>
        <dbReference type="SAM" id="Phobius"/>
    </source>
</evidence>
<evidence type="ECO:0000313" key="3">
    <source>
        <dbReference type="Proteomes" id="UP000199103"/>
    </source>
</evidence>
<gene>
    <name evidence="2" type="ORF">SAMN04489812_3130</name>
</gene>
<accession>A0A1H1VAF0</accession>
<dbReference type="STRING" id="630515.SAMN04489812_3130"/>
<feature type="transmembrane region" description="Helical" evidence="1">
    <location>
        <begin position="6"/>
        <end position="30"/>
    </location>
</feature>
<name>A0A1H1VAF0_9ACTN</name>
<dbReference type="EMBL" id="LT629772">
    <property type="protein sequence ID" value="SDS81728.1"/>
    <property type="molecule type" value="Genomic_DNA"/>
</dbReference>
<keyword evidence="1" id="KW-1133">Transmembrane helix</keyword>
<protein>
    <submittedName>
        <fullName evidence="2">Uncharacterized protein</fullName>
    </submittedName>
</protein>
<dbReference type="AlphaFoldDB" id="A0A1H1VAF0"/>
<keyword evidence="1" id="KW-0812">Transmembrane</keyword>
<keyword evidence="1" id="KW-0472">Membrane</keyword>
<sequence>MLGPVIAGLGLLALGTVIGLTLLIMVRFGIAARRLDRAISELTGGRLRHPVEQRLEHRRNIKALKNQCGIPIERLSFDLRRLRELIAHSHGSATQQSALRQAYDGVLMDTCRMLDVPHELDRPTAGLERDIERVRVEAVLESRGIVLSRGHRRDQNADH</sequence>
<keyword evidence="3" id="KW-1185">Reference proteome</keyword>